<dbReference type="Proteomes" id="UP000504608">
    <property type="component" value="Unplaced"/>
</dbReference>
<dbReference type="KEGG" id="cmax:111481982"/>
<dbReference type="Pfam" id="PF00646">
    <property type="entry name" value="F-box"/>
    <property type="match status" value="1"/>
</dbReference>
<proteinExistence type="predicted"/>
<evidence type="ECO:0000313" key="4">
    <source>
        <dbReference type="Proteomes" id="UP000504608"/>
    </source>
</evidence>
<organism evidence="4 5">
    <name type="scientific">Cucurbita maxima</name>
    <name type="common">Pumpkin</name>
    <name type="synonym">Winter squash</name>
    <dbReference type="NCBI Taxonomy" id="3661"/>
    <lineage>
        <taxon>Eukaryota</taxon>
        <taxon>Viridiplantae</taxon>
        <taxon>Streptophyta</taxon>
        <taxon>Embryophyta</taxon>
        <taxon>Tracheophyta</taxon>
        <taxon>Spermatophyta</taxon>
        <taxon>Magnoliopsida</taxon>
        <taxon>eudicotyledons</taxon>
        <taxon>Gunneridae</taxon>
        <taxon>Pentapetalae</taxon>
        <taxon>rosids</taxon>
        <taxon>fabids</taxon>
        <taxon>Cucurbitales</taxon>
        <taxon>Cucurbitaceae</taxon>
        <taxon>Cucurbiteae</taxon>
        <taxon>Cucurbita</taxon>
    </lineage>
</organism>
<reference evidence="5" key="1">
    <citation type="submission" date="2025-08" db="UniProtKB">
        <authorList>
            <consortium name="RefSeq"/>
        </authorList>
    </citation>
    <scope>IDENTIFICATION</scope>
    <source>
        <tissue evidence="5">Young leaves</tissue>
    </source>
</reference>
<gene>
    <name evidence="5" type="primary">LOC111481982</name>
</gene>
<dbReference type="InterPro" id="IPR013187">
    <property type="entry name" value="F-box-assoc_dom_typ3"/>
</dbReference>
<dbReference type="InterPro" id="IPR055290">
    <property type="entry name" value="At3g26010-like"/>
</dbReference>
<protein>
    <submittedName>
        <fullName evidence="5">F-box protein At5g49610-like</fullName>
    </submittedName>
</protein>
<dbReference type="PANTHER" id="PTHR35546:SF16">
    <property type="entry name" value="F-BOX ASSOCIATED UBIQUITINATION EFFECTOR FAMILY PROTEIN-RELATED"/>
    <property type="match status" value="1"/>
</dbReference>
<name>A0A6J1J214_CUCMA</name>
<feature type="region of interest" description="Disordered" evidence="1">
    <location>
        <begin position="370"/>
        <end position="394"/>
    </location>
</feature>
<feature type="compositionally biased region" description="Pro residues" evidence="1">
    <location>
        <begin position="370"/>
        <end position="379"/>
    </location>
</feature>
<dbReference type="PANTHER" id="PTHR35546">
    <property type="entry name" value="F-BOX PROTEIN INTERACTION DOMAIN PROTEIN-RELATED"/>
    <property type="match status" value="1"/>
</dbReference>
<dbReference type="InterPro" id="IPR001810">
    <property type="entry name" value="F-box_dom"/>
</dbReference>
<evidence type="ECO:0000259" key="2">
    <source>
        <dbReference type="Pfam" id="PF00646"/>
    </source>
</evidence>
<dbReference type="Pfam" id="PF08268">
    <property type="entry name" value="FBA_3"/>
    <property type="match status" value="1"/>
</dbReference>
<keyword evidence="4" id="KW-1185">Reference proteome</keyword>
<dbReference type="GeneID" id="111481982"/>
<evidence type="ECO:0000313" key="5">
    <source>
        <dbReference type="RefSeq" id="XP_022983376.1"/>
    </source>
</evidence>
<evidence type="ECO:0000256" key="1">
    <source>
        <dbReference type="SAM" id="MobiDB-lite"/>
    </source>
</evidence>
<evidence type="ECO:0000259" key="3">
    <source>
        <dbReference type="Pfam" id="PF08268"/>
    </source>
</evidence>
<dbReference type="OrthoDB" id="1845982at2759"/>
<feature type="domain" description="F-box associated beta-propeller type 3" evidence="3">
    <location>
        <begin position="184"/>
        <end position="312"/>
    </location>
</feature>
<feature type="domain" description="F-box" evidence="2">
    <location>
        <begin position="2"/>
        <end position="29"/>
    </location>
</feature>
<dbReference type="RefSeq" id="XP_022983376.1">
    <property type="nucleotide sequence ID" value="XM_023127608.1"/>
</dbReference>
<dbReference type="AlphaFoldDB" id="A0A6J1J214"/>
<sequence>MELPDDVIIEILSRLPFHAVGKIRALSKSHNQATYTSYFKALAADHQPLLLGFLLQSLRTTATGRRHVLSFATPQPNSPPLELSLSFLPGQSPQVLAVAPNGLVLFQTRHRTRYQRQLYTICKLPTKQWQCIPIPKTRFFTLNIAMYVTPSSPLHFRIIRLFRDTTFSKRRRPVCYTVCEIFDSESWRWKRLEDLVHDNSLSFVEPFCVAVVVGGLAHWKFFDEKSILAFDFLSETWSSIAAPEAITVEQEARERTELFKSWHTKLVEYKGKLGLIREFCEPAAARNELWVMEDYKERVWTKKWEFLESNPMAVYGSDTLMAMENNEKVKFCNVETGNYSYRQLERSHYYGSELKVFPFSSDFEPWDFYPPPPRSPNPPIVSKLLRRSPPDNSK</sequence>
<accession>A0A6J1J214</accession>